<reference evidence="2" key="1">
    <citation type="submission" date="2019-06" db="EMBL/GenBank/DDBJ databases">
        <authorList>
            <consortium name="Wellcome Sanger Institute Data Sharing"/>
        </authorList>
    </citation>
    <scope>NUCLEOTIDE SEQUENCE [LARGE SCALE GENOMIC DNA]</scope>
</reference>
<dbReference type="OMA" id="QDPLFTC"/>
<feature type="compositionally biased region" description="Polar residues" evidence="1">
    <location>
        <begin position="110"/>
        <end position="119"/>
    </location>
</feature>
<accession>A0A672J5W5</accession>
<feature type="compositionally biased region" description="Basic and acidic residues" evidence="1">
    <location>
        <begin position="123"/>
        <end position="138"/>
    </location>
</feature>
<feature type="compositionally biased region" description="Polar residues" evidence="1">
    <location>
        <begin position="139"/>
        <end position="163"/>
    </location>
</feature>
<dbReference type="Proteomes" id="UP000472267">
    <property type="component" value="Chromosome 22"/>
</dbReference>
<feature type="compositionally biased region" description="Polar residues" evidence="1">
    <location>
        <begin position="229"/>
        <end position="248"/>
    </location>
</feature>
<dbReference type="InterPro" id="IPR029286">
    <property type="entry name" value="AUNIP"/>
</dbReference>
<reference evidence="2" key="3">
    <citation type="submission" date="2025-09" db="UniProtKB">
        <authorList>
            <consortium name="Ensembl"/>
        </authorList>
    </citation>
    <scope>IDENTIFICATION</scope>
</reference>
<organism evidence="2 3">
    <name type="scientific">Salarias fasciatus</name>
    <name type="common">Jewelled blenny</name>
    <name type="synonym">Blennius fasciatus</name>
    <dbReference type="NCBI Taxonomy" id="181472"/>
    <lineage>
        <taxon>Eukaryota</taxon>
        <taxon>Metazoa</taxon>
        <taxon>Chordata</taxon>
        <taxon>Craniata</taxon>
        <taxon>Vertebrata</taxon>
        <taxon>Euteleostomi</taxon>
        <taxon>Actinopterygii</taxon>
        <taxon>Neopterygii</taxon>
        <taxon>Teleostei</taxon>
        <taxon>Neoteleostei</taxon>
        <taxon>Acanthomorphata</taxon>
        <taxon>Ovalentaria</taxon>
        <taxon>Blenniimorphae</taxon>
        <taxon>Blenniiformes</taxon>
        <taxon>Blennioidei</taxon>
        <taxon>Blenniidae</taxon>
        <taxon>Salariinae</taxon>
        <taxon>Salarias</taxon>
    </lineage>
</organism>
<evidence type="ECO:0000313" key="2">
    <source>
        <dbReference type="Ensembl" id="ENSSFAP00005048507.1"/>
    </source>
</evidence>
<sequence>MPKTKQSTISTFFTARPRGEYLNICHIKLQGVVLKPFHFIFVDVFVFFFFQKVLNKIPTSEEADTDPLQPFPSSTSTSVTGLPSGRKRGREELTAEADVVKDWERENVTESEATPWQRHSPTRNREGESEDGRFERYESPQSQERLPDPSSFSDSQPLPQAWSQDPLLTFSQYSDSDQQFTAEDNLSSPGESLPHSLQSEETFKNVMNGERRTSTQKTLNRRHSRDQENSLPPSKLTSQRSFLLNNWTEPKPPSQQKLLEENFDSQTEWLKQKSPVKKRARRSRTAGDEDGLAALFTQDSQGFRVIAHRGLQARSPLKDQSNVKTYRPPVVEEEEEDLLFTQDSQGNLVIKH</sequence>
<protein>
    <submittedName>
        <fullName evidence="2">Uncharacterized protein</fullName>
    </submittedName>
</protein>
<evidence type="ECO:0000313" key="3">
    <source>
        <dbReference type="Proteomes" id="UP000472267"/>
    </source>
</evidence>
<dbReference type="AlphaFoldDB" id="A0A672J5W5"/>
<dbReference type="InParanoid" id="A0A672J5W5"/>
<feature type="compositionally biased region" description="Polar residues" evidence="1">
    <location>
        <begin position="71"/>
        <end position="81"/>
    </location>
</feature>
<proteinExistence type="predicted"/>
<evidence type="ECO:0000256" key="1">
    <source>
        <dbReference type="SAM" id="MobiDB-lite"/>
    </source>
</evidence>
<feature type="compositionally biased region" description="Polar residues" evidence="1">
    <location>
        <begin position="169"/>
        <end position="200"/>
    </location>
</feature>
<dbReference type="Ensembl" id="ENSSFAT00005050120.1">
    <property type="protein sequence ID" value="ENSSFAP00005048507.1"/>
    <property type="gene ID" value="ENSSFAG00005023544.1"/>
</dbReference>
<keyword evidence="3" id="KW-1185">Reference proteome</keyword>
<name>A0A672J5W5_SALFA</name>
<feature type="region of interest" description="Disordered" evidence="1">
    <location>
        <begin position="60"/>
        <end position="255"/>
    </location>
</feature>
<feature type="compositionally biased region" description="Basic and acidic residues" evidence="1">
    <location>
        <begin position="89"/>
        <end position="108"/>
    </location>
</feature>
<dbReference type="Pfam" id="PF15334">
    <property type="entry name" value="AIB"/>
    <property type="match status" value="1"/>
</dbReference>
<reference evidence="2" key="2">
    <citation type="submission" date="2025-08" db="UniProtKB">
        <authorList>
            <consortium name="Ensembl"/>
        </authorList>
    </citation>
    <scope>IDENTIFICATION</scope>
</reference>